<gene>
    <name evidence="2" type="ORF">AWRI4233_LOCUS8887</name>
</gene>
<evidence type="ECO:0008006" key="4">
    <source>
        <dbReference type="Google" id="ProtNLM"/>
    </source>
</evidence>
<accession>A0A9N8K9A1</accession>
<dbReference type="OrthoDB" id="3931008at2759"/>
<comment type="caution">
    <text evidence="2">The sequence shown here is derived from an EMBL/GenBank/DDBJ whole genome shotgun (WGS) entry which is preliminary data.</text>
</comment>
<dbReference type="Proteomes" id="UP000714618">
    <property type="component" value="Unassembled WGS sequence"/>
</dbReference>
<feature type="compositionally biased region" description="Basic and acidic residues" evidence="1">
    <location>
        <begin position="33"/>
        <end position="44"/>
    </location>
</feature>
<organism evidence="2 3">
    <name type="scientific">Aureobasidium mustum</name>
    <dbReference type="NCBI Taxonomy" id="2773714"/>
    <lineage>
        <taxon>Eukaryota</taxon>
        <taxon>Fungi</taxon>
        <taxon>Dikarya</taxon>
        <taxon>Ascomycota</taxon>
        <taxon>Pezizomycotina</taxon>
        <taxon>Dothideomycetes</taxon>
        <taxon>Dothideomycetidae</taxon>
        <taxon>Dothideales</taxon>
        <taxon>Saccotheciaceae</taxon>
        <taxon>Aureobasidium</taxon>
    </lineage>
</organism>
<feature type="compositionally biased region" description="Polar residues" evidence="1">
    <location>
        <begin position="46"/>
        <end position="64"/>
    </location>
</feature>
<name>A0A9N8K9A1_9PEZI</name>
<feature type="compositionally biased region" description="Polar residues" evidence="1">
    <location>
        <begin position="18"/>
        <end position="32"/>
    </location>
</feature>
<evidence type="ECO:0000256" key="1">
    <source>
        <dbReference type="SAM" id="MobiDB-lite"/>
    </source>
</evidence>
<evidence type="ECO:0000313" key="3">
    <source>
        <dbReference type="Proteomes" id="UP000714618"/>
    </source>
</evidence>
<keyword evidence="3" id="KW-1185">Reference proteome</keyword>
<sequence>MASLEGLPDERRADNASLDPSNNNNTAKITQHSPRDDDGDHDHNTAALQSAEYSDQSGQAQQPLTYHAHPPLSFRPHNLARFGVAARSALGQANRVPSAAPQALNATSAQFGIPALHKGPTPEPASSSVNAVSTTENLAFDEQQQAQERSTMRNRSRSLNGDHTTQARSSHGRPASSRHRSRSPVLATQPLSYRDRSPTRHQGSSALDRSGESESAGVDDVSMDDAVAAERQRRMPELQKEKNKHATCVLCWLKELPCDHQWPCKECKTRGKPCAYIVCPMANCALDVKCPAYHKNKKLPDETRKIGCPMHMLALLNLNRPLIDSYDVQKIQKKTEDPGSAQQIHLLLQQEIEHIVQQKTKLENPMAMKLL</sequence>
<feature type="region of interest" description="Disordered" evidence="1">
    <location>
        <begin position="1"/>
        <end position="72"/>
    </location>
</feature>
<protein>
    <recommendedName>
        <fullName evidence="4">Zn(2)-C6 fungal-type domain-containing protein</fullName>
    </recommendedName>
</protein>
<reference evidence="2" key="1">
    <citation type="submission" date="2020-06" db="EMBL/GenBank/DDBJ databases">
        <authorList>
            <person name="Onetto C."/>
        </authorList>
    </citation>
    <scope>NUCLEOTIDE SEQUENCE</scope>
</reference>
<dbReference type="AlphaFoldDB" id="A0A9N8K9A1"/>
<dbReference type="EMBL" id="CAIJEO010000011">
    <property type="protein sequence ID" value="CAD0100062.1"/>
    <property type="molecule type" value="Genomic_DNA"/>
</dbReference>
<feature type="compositionally biased region" description="Polar residues" evidence="1">
    <location>
        <begin position="157"/>
        <end position="166"/>
    </location>
</feature>
<proteinExistence type="predicted"/>
<feature type="region of interest" description="Disordered" evidence="1">
    <location>
        <begin position="142"/>
        <end position="223"/>
    </location>
</feature>
<evidence type="ECO:0000313" key="2">
    <source>
        <dbReference type="EMBL" id="CAD0100062.1"/>
    </source>
</evidence>